<keyword evidence="5" id="KW-1185">Reference proteome</keyword>
<feature type="domain" description="DUF1214" evidence="2">
    <location>
        <begin position="361"/>
        <end position="462"/>
    </location>
</feature>
<feature type="signal peptide" evidence="1">
    <location>
        <begin position="1"/>
        <end position="22"/>
    </location>
</feature>
<organism evidence="4 5">
    <name type="scientific">Colletotrichum incanum</name>
    <name type="common">Soybean anthracnose fungus</name>
    <dbReference type="NCBI Taxonomy" id="1573173"/>
    <lineage>
        <taxon>Eukaryota</taxon>
        <taxon>Fungi</taxon>
        <taxon>Dikarya</taxon>
        <taxon>Ascomycota</taxon>
        <taxon>Pezizomycotina</taxon>
        <taxon>Sordariomycetes</taxon>
        <taxon>Hypocreomycetidae</taxon>
        <taxon>Glomerellales</taxon>
        <taxon>Glomerellaceae</taxon>
        <taxon>Colletotrichum</taxon>
        <taxon>Colletotrichum spaethianum species complex</taxon>
    </lineage>
</organism>
<proteinExistence type="predicted"/>
<evidence type="ECO:0000313" key="5">
    <source>
        <dbReference type="Proteomes" id="UP000076584"/>
    </source>
</evidence>
<name>A0A161Y8R1_COLIC</name>
<dbReference type="Pfam" id="PF06742">
    <property type="entry name" value="DUF1214"/>
    <property type="match status" value="1"/>
</dbReference>
<dbReference type="AlphaFoldDB" id="A0A161Y8R1"/>
<comment type="caution">
    <text evidence="4">The sequence shown here is derived from an EMBL/GenBank/DDBJ whole genome shotgun (WGS) entry which is preliminary data.</text>
</comment>
<feature type="domain" description="DUF1254" evidence="3">
    <location>
        <begin position="71"/>
        <end position="205"/>
    </location>
</feature>
<protein>
    <recommendedName>
        <fullName evidence="6">DUF1254 domain-containing protein</fullName>
    </recommendedName>
</protein>
<dbReference type="Gene3D" id="2.60.40.1610">
    <property type="entry name" value="Domain of unknown function DUF1254"/>
    <property type="match status" value="1"/>
</dbReference>
<dbReference type="InterPro" id="IPR010679">
    <property type="entry name" value="DUF1254"/>
</dbReference>
<dbReference type="InterPro" id="IPR037050">
    <property type="entry name" value="DUF1254_sf"/>
</dbReference>
<dbReference type="PANTHER" id="PTHR36509">
    <property type="entry name" value="BLL3101 PROTEIN"/>
    <property type="match status" value="1"/>
</dbReference>
<dbReference type="PANTHER" id="PTHR36509:SF2">
    <property type="entry name" value="BLL3101 PROTEIN"/>
    <property type="match status" value="1"/>
</dbReference>
<gene>
    <name evidence="4" type="ORF">CI238_06179</name>
</gene>
<accession>A0A161Y8R1</accession>
<keyword evidence="1" id="KW-0732">Signal</keyword>
<reference evidence="4 5" key="1">
    <citation type="submission" date="2015-06" db="EMBL/GenBank/DDBJ databases">
        <title>Survival trade-offs in plant roots during colonization by closely related pathogenic and mutualistic fungi.</title>
        <authorList>
            <person name="Hacquard S."/>
            <person name="Kracher B."/>
            <person name="Hiruma K."/>
            <person name="Weinman A."/>
            <person name="Muench P."/>
            <person name="Garrido Oter R."/>
            <person name="Ver Loren van Themaat E."/>
            <person name="Dallerey J.-F."/>
            <person name="Damm U."/>
            <person name="Henrissat B."/>
            <person name="Lespinet O."/>
            <person name="Thon M."/>
            <person name="Kemen E."/>
            <person name="McHardy A.C."/>
            <person name="Schulze-Lefert P."/>
            <person name="O'Connell R.J."/>
        </authorList>
    </citation>
    <scope>NUCLEOTIDE SEQUENCE [LARGE SCALE GENOMIC DNA]</scope>
    <source>
        <strain evidence="4 5">MAFF 238704</strain>
    </source>
</reference>
<dbReference type="EMBL" id="LFIW01000552">
    <property type="protein sequence ID" value="KZL85972.1"/>
    <property type="molecule type" value="Genomic_DNA"/>
</dbReference>
<sequence length="483" mass="53399">MKLLRFLSKAALAACLSGPVTAQNLTYLPWTVCANETTACAQANVTFAYYYGYPLYQYALAVQNTENPTTNTLFHQRQVATAADSWLNKPNVDTLYTRSFLDLSTSDLAITVPEITDRYWVWPFYDFYGNNVANIGVLTSSPAGKYLVRFDNNTPGLQPSPDPRYKAYINLPTPYGISLARLLVSQNQTDVDAANRIQNALTINPVCRDSPPVAPPLNLTLFTDPAFVPGSKNTLEEGVLKLLAHFSPYNEPIIVADRGWVSATLRGAGVFNGSFVQPDYTNLTVASATANSSVVQELMIPGYLFSLGNDWVLPDATYLGNFKSAYVTRYLIASIGYLALTREQTVYPAYSSGVSQIIPSDRAMRITFTSRPVMKPLGFWSLTIYDYEAYLIPNDFNRYSVGDRSSFTMMDGTLYSNGGEGPFQILVQPSNMPPPANWTNNWLPSPTDGKGLQMNLRFYGGEEVMSNGSYLYPLVETIDPITA</sequence>
<evidence type="ECO:0000259" key="2">
    <source>
        <dbReference type="Pfam" id="PF06742"/>
    </source>
</evidence>
<dbReference type="Proteomes" id="UP000076584">
    <property type="component" value="Unassembled WGS sequence"/>
</dbReference>
<dbReference type="SUPFAM" id="SSF160935">
    <property type="entry name" value="VPA0735-like"/>
    <property type="match status" value="1"/>
</dbReference>
<dbReference type="InterPro" id="IPR037049">
    <property type="entry name" value="DUF1214_C_sf"/>
</dbReference>
<evidence type="ECO:0000259" key="3">
    <source>
        <dbReference type="Pfam" id="PF06863"/>
    </source>
</evidence>
<dbReference type="Pfam" id="PF06863">
    <property type="entry name" value="DUF1254"/>
    <property type="match status" value="1"/>
</dbReference>
<evidence type="ECO:0000313" key="4">
    <source>
        <dbReference type="EMBL" id="KZL85972.1"/>
    </source>
</evidence>
<feature type="chain" id="PRO_5007829599" description="DUF1254 domain-containing protein" evidence="1">
    <location>
        <begin position="23"/>
        <end position="483"/>
    </location>
</feature>
<dbReference type="InterPro" id="IPR010621">
    <property type="entry name" value="DUF1214"/>
</dbReference>
<evidence type="ECO:0008006" key="6">
    <source>
        <dbReference type="Google" id="ProtNLM"/>
    </source>
</evidence>
<dbReference type="Gene3D" id="2.60.120.600">
    <property type="entry name" value="Domain of unknown function DUF1214, C-terminal domain"/>
    <property type="match status" value="1"/>
</dbReference>
<evidence type="ECO:0000256" key="1">
    <source>
        <dbReference type="SAM" id="SignalP"/>
    </source>
</evidence>